<dbReference type="Proteomes" id="UP000603912">
    <property type="component" value="Unassembled WGS sequence"/>
</dbReference>
<gene>
    <name evidence="1" type="ORF">GCM10007036_14550</name>
</gene>
<dbReference type="EMBL" id="BMES01000001">
    <property type="protein sequence ID" value="GGH14917.1"/>
    <property type="molecule type" value="Genomic_DNA"/>
</dbReference>
<reference evidence="1" key="2">
    <citation type="submission" date="2020-09" db="EMBL/GenBank/DDBJ databases">
        <authorList>
            <person name="Sun Q."/>
            <person name="Zhou Y."/>
        </authorList>
    </citation>
    <scope>NUCLEOTIDE SEQUENCE</scope>
    <source>
        <strain evidence="1">CGMCC 1.12214</strain>
    </source>
</reference>
<protein>
    <recommendedName>
        <fullName evidence="3">Phage tail protein</fullName>
    </recommendedName>
</protein>
<evidence type="ECO:0008006" key="3">
    <source>
        <dbReference type="Google" id="ProtNLM"/>
    </source>
</evidence>
<comment type="caution">
    <text evidence="1">The sequence shown here is derived from an EMBL/GenBank/DDBJ whole genome shotgun (WGS) entry which is preliminary data.</text>
</comment>
<keyword evidence="2" id="KW-1185">Reference proteome</keyword>
<name>A0A917I609_9HYPH</name>
<dbReference type="AlphaFoldDB" id="A0A917I609"/>
<organism evidence="1 2">
    <name type="scientific">Alsobacter metallidurans</name>
    <dbReference type="NCBI Taxonomy" id="340221"/>
    <lineage>
        <taxon>Bacteria</taxon>
        <taxon>Pseudomonadati</taxon>
        <taxon>Pseudomonadota</taxon>
        <taxon>Alphaproteobacteria</taxon>
        <taxon>Hyphomicrobiales</taxon>
        <taxon>Alsobacteraceae</taxon>
        <taxon>Alsobacter</taxon>
    </lineage>
</organism>
<dbReference type="RefSeq" id="WP_188516989.1">
    <property type="nucleotide sequence ID" value="NZ_BMES01000001.1"/>
</dbReference>
<proteinExistence type="predicted"/>
<reference evidence="1" key="1">
    <citation type="journal article" date="2014" name="Int. J. Syst. Evol. Microbiol.">
        <title>Complete genome sequence of Corynebacterium casei LMG S-19264T (=DSM 44701T), isolated from a smear-ripened cheese.</title>
        <authorList>
            <consortium name="US DOE Joint Genome Institute (JGI-PGF)"/>
            <person name="Walter F."/>
            <person name="Albersmeier A."/>
            <person name="Kalinowski J."/>
            <person name="Ruckert C."/>
        </authorList>
    </citation>
    <scope>NUCLEOTIDE SEQUENCE</scope>
    <source>
        <strain evidence="1">CGMCC 1.12214</strain>
    </source>
</reference>
<dbReference type="Gene3D" id="3.10.450.40">
    <property type="match status" value="1"/>
</dbReference>
<sequence length="121" mass="12993">MPDLYHFWGSDLVAGSTGDVRTVDGSTLGTQRVLRRLLTNPGDLIWHPEYGAGLPRLVGELLDLPALTALIRSQIFLEDAVAPTPEPTITVSPIANGVSVYILYADAQTGQQITLSFDVSS</sequence>
<accession>A0A917I609</accession>
<evidence type="ECO:0000313" key="2">
    <source>
        <dbReference type="Proteomes" id="UP000603912"/>
    </source>
</evidence>
<dbReference type="SUPFAM" id="SSF160719">
    <property type="entry name" value="gpW/gp25-like"/>
    <property type="match status" value="1"/>
</dbReference>
<evidence type="ECO:0000313" key="1">
    <source>
        <dbReference type="EMBL" id="GGH14917.1"/>
    </source>
</evidence>